<feature type="transmembrane region" description="Helical" evidence="7">
    <location>
        <begin position="12"/>
        <end position="30"/>
    </location>
</feature>
<dbReference type="PANTHER" id="PTHR43163:SF6">
    <property type="entry name" value="DIPEPTIDE TRANSPORT SYSTEM PERMEASE PROTEIN DPPB-RELATED"/>
    <property type="match status" value="1"/>
</dbReference>
<keyword evidence="2 7" id="KW-0813">Transport</keyword>
<feature type="transmembrane region" description="Helical" evidence="7">
    <location>
        <begin position="179"/>
        <end position="198"/>
    </location>
</feature>
<dbReference type="InterPro" id="IPR000515">
    <property type="entry name" value="MetI-like"/>
</dbReference>
<evidence type="ECO:0000256" key="3">
    <source>
        <dbReference type="ARBA" id="ARBA00022475"/>
    </source>
</evidence>
<keyword evidence="3" id="KW-1003">Cell membrane</keyword>
<evidence type="ECO:0000313" key="10">
    <source>
        <dbReference type="Proteomes" id="UP001344658"/>
    </source>
</evidence>
<keyword evidence="10" id="KW-1185">Reference proteome</keyword>
<evidence type="ECO:0000256" key="1">
    <source>
        <dbReference type="ARBA" id="ARBA00004651"/>
    </source>
</evidence>
<dbReference type="InterPro" id="IPR035906">
    <property type="entry name" value="MetI-like_sf"/>
</dbReference>
<feature type="transmembrane region" description="Helical" evidence="7">
    <location>
        <begin position="104"/>
        <end position="124"/>
    </location>
</feature>
<gene>
    <name evidence="9" type="ORF">V2S66_28660</name>
</gene>
<name>A0ABU7PJB9_9ACTN</name>
<reference evidence="9 10" key="1">
    <citation type="submission" date="2023-12" db="EMBL/GenBank/DDBJ databases">
        <title>Streptomyces sp. V4-01.</title>
        <authorList>
            <person name="Somphong A."/>
            <person name="Phongsopitanun W."/>
        </authorList>
    </citation>
    <scope>NUCLEOTIDE SEQUENCE [LARGE SCALE GENOMIC DNA]</scope>
    <source>
        <strain evidence="9 10">V4-01</strain>
    </source>
</reference>
<comment type="similarity">
    <text evidence="7">Belongs to the binding-protein-dependent transport system permease family.</text>
</comment>
<dbReference type="RefSeq" id="WP_330799633.1">
    <property type="nucleotide sequence ID" value="NZ_JAZEWV010000036.1"/>
</dbReference>
<proteinExistence type="inferred from homology"/>
<accession>A0ABU7PJB9</accession>
<dbReference type="InterPro" id="IPR045621">
    <property type="entry name" value="BPD_transp_1_N"/>
</dbReference>
<keyword evidence="5 7" id="KW-1133">Transmembrane helix</keyword>
<evidence type="ECO:0000256" key="2">
    <source>
        <dbReference type="ARBA" id="ARBA00022448"/>
    </source>
</evidence>
<comment type="caution">
    <text evidence="9">The sequence shown here is derived from an EMBL/GenBank/DDBJ whole genome shotgun (WGS) entry which is preliminary data.</text>
</comment>
<evidence type="ECO:0000256" key="4">
    <source>
        <dbReference type="ARBA" id="ARBA00022692"/>
    </source>
</evidence>
<evidence type="ECO:0000256" key="5">
    <source>
        <dbReference type="ARBA" id="ARBA00022989"/>
    </source>
</evidence>
<dbReference type="Pfam" id="PF19300">
    <property type="entry name" value="BPD_transp_1_N"/>
    <property type="match status" value="1"/>
</dbReference>
<dbReference type="EMBL" id="JAZEWV010000036">
    <property type="protein sequence ID" value="MEE4545930.1"/>
    <property type="molecule type" value="Genomic_DNA"/>
</dbReference>
<organism evidence="9 10">
    <name type="scientific">Actinacidiphila polyblastidii</name>
    <dbReference type="NCBI Taxonomy" id="3110430"/>
    <lineage>
        <taxon>Bacteria</taxon>
        <taxon>Bacillati</taxon>
        <taxon>Actinomycetota</taxon>
        <taxon>Actinomycetes</taxon>
        <taxon>Kitasatosporales</taxon>
        <taxon>Streptomycetaceae</taxon>
        <taxon>Actinacidiphila</taxon>
    </lineage>
</organism>
<dbReference type="CDD" id="cd06261">
    <property type="entry name" value="TM_PBP2"/>
    <property type="match status" value="1"/>
</dbReference>
<keyword evidence="4 7" id="KW-0812">Transmembrane</keyword>
<dbReference type="PANTHER" id="PTHR43163">
    <property type="entry name" value="DIPEPTIDE TRANSPORT SYSTEM PERMEASE PROTEIN DPPB-RELATED"/>
    <property type="match status" value="1"/>
</dbReference>
<dbReference type="Pfam" id="PF00528">
    <property type="entry name" value="BPD_transp_1"/>
    <property type="match status" value="1"/>
</dbReference>
<feature type="domain" description="ABC transmembrane type-1" evidence="8">
    <location>
        <begin position="100"/>
        <end position="301"/>
    </location>
</feature>
<dbReference type="PROSITE" id="PS50928">
    <property type="entry name" value="ABC_TM1"/>
    <property type="match status" value="1"/>
</dbReference>
<comment type="subcellular location">
    <subcellularLocation>
        <location evidence="1 7">Cell membrane</location>
        <topology evidence="1 7">Multi-pass membrane protein</topology>
    </subcellularLocation>
</comment>
<evidence type="ECO:0000256" key="7">
    <source>
        <dbReference type="RuleBase" id="RU363032"/>
    </source>
</evidence>
<dbReference type="Proteomes" id="UP001344658">
    <property type="component" value="Unassembled WGS sequence"/>
</dbReference>
<keyword evidence="6 7" id="KW-0472">Membrane</keyword>
<evidence type="ECO:0000259" key="8">
    <source>
        <dbReference type="PROSITE" id="PS50928"/>
    </source>
</evidence>
<feature type="transmembrane region" description="Helical" evidence="7">
    <location>
        <begin position="236"/>
        <end position="258"/>
    </location>
</feature>
<protein>
    <submittedName>
        <fullName evidence="9">ABC transporter permease</fullName>
    </submittedName>
</protein>
<feature type="transmembrane region" description="Helical" evidence="7">
    <location>
        <begin position="136"/>
        <end position="159"/>
    </location>
</feature>
<dbReference type="SUPFAM" id="SSF161098">
    <property type="entry name" value="MetI-like"/>
    <property type="match status" value="1"/>
</dbReference>
<evidence type="ECO:0000313" key="9">
    <source>
        <dbReference type="EMBL" id="MEE4545930.1"/>
    </source>
</evidence>
<sequence>MRNYLLRRLFQAVFVLWAAYTVSFGVLYLLPGDPATIMAAGGGDASTVTREQTDALRHQYGLDQPLAQQYGTRLLHALHGDLGRSVQSGTPVTRLIAQALPTTLQLAAAALLVAVVLGGALALLASWTRSGPLRRLLLSLPAAGVSAPTFWVGLVLVQLLSFRWRVFPAFGDEGFDSLVLPSVTLALPGAALIAQVLARSLRTALAEPYIQTALAKGAGRARVLFGHALRNASIPALTLVGVMTGNVLAGAVVVETVFARAGIGRETAAAVTVQDIPVVQGVVVLGAVAFVLTTLAVDLIHPLLDPRITTTTDRTAVAA</sequence>
<evidence type="ECO:0000256" key="6">
    <source>
        <dbReference type="ARBA" id="ARBA00023136"/>
    </source>
</evidence>
<feature type="transmembrane region" description="Helical" evidence="7">
    <location>
        <begin position="278"/>
        <end position="300"/>
    </location>
</feature>
<dbReference type="Gene3D" id="1.10.3720.10">
    <property type="entry name" value="MetI-like"/>
    <property type="match status" value="1"/>
</dbReference>